<accession>A0ABR4BVR0</accession>
<dbReference type="Proteomes" id="UP001595075">
    <property type="component" value="Unassembled WGS sequence"/>
</dbReference>
<comment type="caution">
    <text evidence="1">The sequence shown here is derived from an EMBL/GenBank/DDBJ whole genome shotgun (WGS) entry which is preliminary data.</text>
</comment>
<keyword evidence="2" id="KW-1185">Reference proteome</keyword>
<evidence type="ECO:0000313" key="2">
    <source>
        <dbReference type="Proteomes" id="UP001595075"/>
    </source>
</evidence>
<sequence>MRAFLVYSRQPKLQISVTEMTIMDHCWPRRFFLFSDCIDSPRLWKSHQGATSLMASKVAYSGLKTHLAILLDT</sequence>
<dbReference type="EMBL" id="JAZHXI010000018">
    <property type="protein sequence ID" value="KAL2061719.1"/>
    <property type="molecule type" value="Genomic_DNA"/>
</dbReference>
<proteinExistence type="predicted"/>
<organism evidence="1 2">
    <name type="scientific">Oculimacula yallundae</name>
    <dbReference type="NCBI Taxonomy" id="86028"/>
    <lineage>
        <taxon>Eukaryota</taxon>
        <taxon>Fungi</taxon>
        <taxon>Dikarya</taxon>
        <taxon>Ascomycota</taxon>
        <taxon>Pezizomycotina</taxon>
        <taxon>Leotiomycetes</taxon>
        <taxon>Helotiales</taxon>
        <taxon>Ploettnerulaceae</taxon>
        <taxon>Oculimacula</taxon>
    </lineage>
</organism>
<evidence type="ECO:0000313" key="1">
    <source>
        <dbReference type="EMBL" id="KAL2061719.1"/>
    </source>
</evidence>
<reference evidence="1 2" key="1">
    <citation type="journal article" date="2024" name="Commun. Biol.">
        <title>Comparative genomic analysis of thermophilic fungi reveals convergent evolutionary adaptations and gene losses.</title>
        <authorList>
            <person name="Steindorff A.S."/>
            <person name="Aguilar-Pontes M.V."/>
            <person name="Robinson A.J."/>
            <person name="Andreopoulos B."/>
            <person name="LaButti K."/>
            <person name="Kuo A."/>
            <person name="Mondo S."/>
            <person name="Riley R."/>
            <person name="Otillar R."/>
            <person name="Haridas S."/>
            <person name="Lipzen A."/>
            <person name="Grimwood J."/>
            <person name="Schmutz J."/>
            <person name="Clum A."/>
            <person name="Reid I.D."/>
            <person name="Moisan M.C."/>
            <person name="Butler G."/>
            <person name="Nguyen T.T.M."/>
            <person name="Dewar K."/>
            <person name="Conant G."/>
            <person name="Drula E."/>
            <person name="Henrissat B."/>
            <person name="Hansel C."/>
            <person name="Singer S."/>
            <person name="Hutchinson M.I."/>
            <person name="de Vries R.P."/>
            <person name="Natvig D.O."/>
            <person name="Powell A.J."/>
            <person name="Tsang A."/>
            <person name="Grigoriev I.V."/>
        </authorList>
    </citation>
    <scope>NUCLEOTIDE SEQUENCE [LARGE SCALE GENOMIC DNA]</scope>
    <source>
        <strain evidence="1 2">CBS 494.80</strain>
    </source>
</reference>
<gene>
    <name evidence="1" type="ORF">VTL71DRAFT_7097</name>
</gene>
<protein>
    <submittedName>
        <fullName evidence="1">Uncharacterized protein</fullName>
    </submittedName>
</protein>
<name>A0ABR4BVR0_9HELO</name>